<evidence type="ECO:0000313" key="1">
    <source>
        <dbReference type="EMBL" id="UNY46956.1"/>
    </source>
</evidence>
<sequence length="62" mass="7246">MAQITIEIPDHLVEEFLGYMSDGGGEQMYMEAYSMQDGRENKYVNFDYPGWKDKIVITECEE</sequence>
<protein>
    <submittedName>
        <fullName evidence="1">Uncharacterized protein</fullName>
    </submittedName>
</protein>
<organism evidence="1 2">
    <name type="scientific">Cronobacter phage LPCS28</name>
    <dbReference type="NCBI Taxonomy" id="2924885"/>
    <lineage>
        <taxon>Viruses</taxon>
        <taxon>Duplodnaviria</taxon>
        <taxon>Heunggongvirae</taxon>
        <taxon>Uroviricota</taxon>
        <taxon>Caudoviricetes</taxon>
        <taxon>Pantevenvirales</taxon>
        <taxon>Straboviridae</taxon>
        <taxon>Nanhuvirus</taxon>
        <taxon>Nanhuvirus LPCS28</taxon>
    </lineage>
</organism>
<keyword evidence="2" id="KW-1185">Reference proteome</keyword>
<dbReference type="EMBL" id="OM638103">
    <property type="protein sequence ID" value="UNY46956.1"/>
    <property type="molecule type" value="Genomic_DNA"/>
</dbReference>
<evidence type="ECO:0000313" key="2">
    <source>
        <dbReference type="Proteomes" id="UP000832072"/>
    </source>
</evidence>
<reference evidence="1 2" key="1">
    <citation type="submission" date="2022-02" db="EMBL/GenBank/DDBJ databases">
        <authorList>
            <person name="Tian F."/>
            <person name="Li J."/>
            <person name="Li F."/>
            <person name="Tong Y."/>
        </authorList>
    </citation>
    <scope>NUCLEOTIDE SEQUENCE [LARGE SCALE GENOMIC DNA]</scope>
</reference>
<gene>
    <name evidence="1" type="ORF">EHEKIMEA_00068</name>
</gene>
<dbReference type="Proteomes" id="UP000832072">
    <property type="component" value="Segment"/>
</dbReference>
<proteinExistence type="predicted"/>
<accession>A0AAE9K5C5</accession>
<name>A0AAE9K5C5_9CAUD</name>